<keyword evidence="8" id="KW-1185">Reference proteome</keyword>
<dbReference type="GO" id="GO:0015171">
    <property type="term" value="F:amino acid transmembrane transporter activity"/>
    <property type="evidence" value="ECO:0007669"/>
    <property type="project" value="TreeGrafter"/>
</dbReference>
<dbReference type="PIRSF" id="PIRSF006324">
    <property type="entry name" value="LeuE"/>
    <property type="match status" value="1"/>
</dbReference>
<comment type="subcellular location">
    <subcellularLocation>
        <location evidence="1">Cell membrane</location>
        <topology evidence="1">Multi-pass membrane protein</topology>
    </subcellularLocation>
</comment>
<evidence type="ECO:0000256" key="4">
    <source>
        <dbReference type="ARBA" id="ARBA00022989"/>
    </source>
</evidence>
<evidence type="ECO:0000256" key="1">
    <source>
        <dbReference type="ARBA" id="ARBA00004651"/>
    </source>
</evidence>
<feature type="transmembrane region" description="Helical" evidence="6">
    <location>
        <begin position="187"/>
        <end position="207"/>
    </location>
</feature>
<organism evidence="7 8">
    <name type="scientific">Nocardiopsis composta</name>
    <dbReference type="NCBI Taxonomy" id="157465"/>
    <lineage>
        <taxon>Bacteria</taxon>
        <taxon>Bacillati</taxon>
        <taxon>Actinomycetota</taxon>
        <taxon>Actinomycetes</taxon>
        <taxon>Streptosporangiales</taxon>
        <taxon>Nocardiopsidaceae</taxon>
        <taxon>Nocardiopsis</taxon>
    </lineage>
</organism>
<keyword evidence="4 6" id="KW-1133">Transmembrane helix</keyword>
<gene>
    <name evidence="7" type="ORF">HDA36_005756</name>
</gene>
<proteinExistence type="predicted"/>
<keyword evidence="5 6" id="KW-0472">Membrane</keyword>
<dbReference type="GO" id="GO:0005886">
    <property type="term" value="C:plasma membrane"/>
    <property type="evidence" value="ECO:0007669"/>
    <property type="project" value="UniProtKB-SubCell"/>
</dbReference>
<feature type="transmembrane region" description="Helical" evidence="6">
    <location>
        <begin position="158"/>
        <end position="175"/>
    </location>
</feature>
<comment type="caution">
    <text evidence="7">The sequence shown here is derived from an EMBL/GenBank/DDBJ whole genome shotgun (WGS) entry which is preliminary data.</text>
</comment>
<reference evidence="7 8" key="1">
    <citation type="submission" date="2020-08" db="EMBL/GenBank/DDBJ databases">
        <title>Sequencing the genomes of 1000 actinobacteria strains.</title>
        <authorList>
            <person name="Klenk H.-P."/>
        </authorList>
    </citation>
    <scope>NUCLEOTIDE SEQUENCE [LARGE SCALE GENOMIC DNA]</scope>
    <source>
        <strain evidence="7 8">DSM 44551</strain>
    </source>
</reference>
<dbReference type="PANTHER" id="PTHR30086:SF20">
    <property type="entry name" value="ARGININE EXPORTER PROTEIN ARGO-RELATED"/>
    <property type="match status" value="1"/>
</dbReference>
<protein>
    <submittedName>
        <fullName evidence="7">Threonine/homoserine/homoserine lactone efflux protein</fullName>
    </submittedName>
</protein>
<dbReference type="AlphaFoldDB" id="A0A7W8VGX3"/>
<evidence type="ECO:0000313" key="7">
    <source>
        <dbReference type="EMBL" id="MBB5435608.1"/>
    </source>
</evidence>
<evidence type="ECO:0000313" key="8">
    <source>
        <dbReference type="Proteomes" id="UP000572635"/>
    </source>
</evidence>
<dbReference type="InterPro" id="IPR001123">
    <property type="entry name" value="LeuE-type"/>
</dbReference>
<evidence type="ECO:0000256" key="6">
    <source>
        <dbReference type="SAM" id="Phobius"/>
    </source>
</evidence>
<name>A0A7W8VGX3_9ACTN</name>
<dbReference type="Pfam" id="PF01810">
    <property type="entry name" value="LysE"/>
    <property type="match status" value="1"/>
</dbReference>
<dbReference type="RefSeq" id="WP_184398530.1">
    <property type="nucleotide sequence ID" value="NZ_BAAAJD010000151.1"/>
</dbReference>
<evidence type="ECO:0000256" key="3">
    <source>
        <dbReference type="ARBA" id="ARBA00022692"/>
    </source>
</evidence>
<dbReference type="PANTHER" id="PTHR30086">
    <property type="entry name" value="ARGININE EXPORTER PROTEIN ARGO"/>
    <property type="match status" value="1"/>
</dbReference>
<sequence length="210" mass="21534">MTWTLYLTFLAFAAVVVIAPGPDFAVTVKNALSGGRGTGLAAAAGITTSNLVHGTVAAVGLGALLVASHQVFTAVRWIGAAYLCYLAFQALRSAWKGEYAAAPAEDRGRGGLARGWAQGFLSNITNPKVLAFYLSVLPQFLAGGAGLAAGALLAYSHAALSLLWLAAIVLLLHRARAWVTRRRFRRALDAGTGAALLGFAGALAAGGGRA</sequence>
<evidence type="ECO:0000256" key="5">
    <source>
        <dbReference type="ARBA" id="ARBA00023136"/>
    </source>
</evidence>
<dbReference type="EMBL" id="JACHDB010000002">
    <property type="protein sequence ID" value="MBB5435608.1"/>
    <property type="molecule type" value="Genomic_DNA"/>
</dbReference>
<feature type="transmembrane region" description="Helical" evidence="6">
    <location>
        <begin position="41"/>
        <end position="67"/>
    </location>
</feature>
<keyword evidence="3 6" id="KW-0812">Transmembrane</keyword>
<evidence type="ECO:0000256" key="2">
    <source>
        <dbReference type="ARBA" id="ARBA00022475"/>
    </source>
</evidence>
<accession>A0A7W8VGX3</accession>
<keyword evidence="2" id="KW-1003">Cell membrane</keyword>
<dbReference type="Proteomes" id="UP000572635">
    <property type="component" value="Unassembled WGS sequence"/>
</dbReference>